<evidence type="ECO:0000313" key="3">
    <source>
        <dbReference type="EMBL" id="GII75731.1"/>
    </source>
</evidence>
<evidence type="ECO:0000256" key="1">
    <source>
        <dbReference type="SAM" id="MobiDB-lite"/>
    </source>
</evidence>
<dbReference type="PROSITE" id="PS50943">
    <property type="entry name" value="HTH_CROC1"/>
    <property type="match status" value="1"/>
</dbReference>
<dbReference type="Gene3D" id="1.25.40.10">
    <property type="entry name" value="Tetratricopeptide repeat domain"/>
    <property type="match status" value="1"/>
</dbReference>
<dbReference type="Proteomes" id="UP000655287">
    <property type="component" value="Unassembled WGS sequence"/>
</dbReference>
<dbReference type="CDD" id="cd00093">
    <property type="entry name" value="HTH_XRE"/>
    <property type="match status" value="1"/>
</dbReference>
<dbReference type="GO" id="GO:0003677">
    <property type="term" value="F:DNA binding"/>
    <property type="evidence" value="ECO:0007669"/>
    <property type="project" value="InterPro"/>
</dbReference>
<dbReference type="InterPro" id="IPR010982">
    <property type="entry name" value="Lambda_DNA-bd_dom_sf"/>
</dbReference>
<dbReference type="EMBL" id="BOOU01000010">
    <property type="protein sequence ID" value="GII75731.1"/>
    <property type="molecule type" value="Genomic_DNA"/>
</dbReference>
<evidence type="ECO:0000259" key="2">
    <source>
        <dbReference type="PROSITE" id="PS50943"/>
    </source>
</evidence>
<dbReference type="InterPro" id="IPR001387">
    <property type="entry name" value="Cro/C1-type_HTH"/>
</dbReference>
<sequence>MGVPKRERGRPELVRERRRRGLSQEAAAEAVGVSPTTWARWERGEQGLRARHRARLAAVFRVEPAEVERWVDGWTFPETPSWPPVDCGGGSPAATVKSAELLWRYEMDPSRRHLLATLPFVPAALGEWLTSWTYDAPAASTAQGGSGRAVGLADVRRINEARQAFGQLDHQFGAGLVRPVVLRYLKTNVTPLLHGRYDDQVGAELMSAAAGMSWMAGWTAFDLNQHGAAQQHFGQVLKFAKAGNDSLTGVWALAALTLQAIHLDQPTWGLWLARGATATARRADAPPRVMALLLVREAWATAQQAHPAESRDRHAAHQIERLLGEAETAYQQGVTDADPAWVGRYDEVQLAAESGNCWRLLGKYERALEHAEAAVAAFQDRGLSRSAQINRTLAANSYLKLGEVEQALEVARPAIPAAKALASPRTVDFVKKFDENLTPYAGTVAVREFREHLRAELVA</sequence>
<evidence type="ECO:0000313" key="4">
    <source>
        <dbReference type="Proteomes" id="UP000655287"/>
    </source>
</evidence>
<dbReference type="SUPFAM" id="SSF47413">
    <property type="entry name" value="lambda repressor-like DNA-binding domains"/>
    <property type="match status" value="1"/>
</dbReference>
<dbReference type="AlphaFoldDB" id="A0A919UW67"/>
<proteinExistence type="predicted"/>
<keyword evidence="4" id="KW-1185">Reference proteome</keyword>
<gene>
    <name evidence="3" type="ORF">Sru01_07130</name>
</gene>
<dbReference type="Pfam" id="PF13560">
    <property type="entry name" value="HTH_31"/>
    <property type="match status" value="1"/>
</dbReference>
<organism evidence="3 4">
    <name type="scientific">Sphaerisporangium rufum</name>
    <dbReference type="NCBI Taxonomy" id="1381558"/>
    <lineage>
        <taxon>Bacteria</taxon>
        <taxon>Bacillati</taxon>
        <taxon>Actinomycetota</taxon>
        <taxon>Actinomycetes</taxon>
        <taxon>Streptosporangiales</taxon>
        <taxon>Streptosporangiaceae</taxon>
        <taxon>Sphaerisporangium</taxon>
    </lineage>
</organism>
<feature type="domain" description="HTH cro/C1-type" evidence="2">
    <location>
        <begin position="13"/>
        <end position="67"/>
    </location>
</feature>
<dbReference type="RefSeq" id="WP_203982380.1">
    <property type="nucleotide sequence ID" value="NZ_BOOU01000010.1"/>
</dbReference>
<feature type="region of interest" description="Disordered" evidence="1">
    <location>
        <begin position="1"/>
        <end position="27"/>
    </location>
</feature>
<accession>A0A919UW67</accession>
<reference evidence="3" key="1">
    <citation type="submission" date="2021-01" db="EMBL/GenBank/DDBJ databases">
        <title>Whole genome shotgun sequence of Sphaerisporangium rufum NBRC 109079.</title>
        <authorList>
            <person name="Komaki H."/>
            <person name="Tamura T."/>
        </authorList>
    </citation>
    <scope>NUCLEOTIDE SEQUENCE</scope>
    <source>
        <strain evidence="3">NBRC 109079</strain>
    </source>
</reference>
<dbReference type="SUPFAM" id="SSF48452">
    <property type="entry name" value="TPR-like"/>
    <property type="match status" value="1"/>
</dbReference>
<feature type="compositionally biased region" description="Basic and acidic residues" evidence="1">
    <location>
        <begin position="1"/>
        <end position="15"/>
    </location>
</feature>
<dbReference type="InterPro" id="IPR011990">
    <property type="entry name" value="TPR-like_helical_dom_sf"/>
</dbReference>
<dbReference type="SMART" id="SM00530">
    <property type="entry name" value="HTH_XRE"/>
    <property type="match status" value="1"/>
</dbReference>
<name>A0A919UW67_9ACTN</name>
<comment type="caution">
    <text evidence="3">The sequence shown here is derived from an EMBL/GenBank/DDBJ whole genome shotgun (WGS) entry which is preliminary data.</text>
</comment>
<protein>
    <recommendedName>
        <fullName evidence="2">HTH cro/C1-type domain-containing protein</fullName>
    </recommendedName>
</protein>
<dbReference type="Gene3D" id="1.10.260.40">
    <property type="entry name" value="lambda repressor-like DNA-binding domains"/>
    <property type="match status" value="1"/>
</dbReference>